<dbReference type="SFLD" id="SFLDS00003">
    <property type="entry name" value="Haloacid_Dehalogenase"/>
    <property type="match status" value="1"/>
</dbReference>
<proteinExistence type="inferred from homology"/>
<dbReference type="PANTHER" id="PTHR43434:SF1">
    <property type="entry name" value="PHOSPHOGLYCOLATE PHOSPHATASE"/>
    <property type="match status" value="1"/>
</dbReference>
<name>A0A517PH11_9PLAN</name>
<protein>
    <recommendedName>
        <fullName evidence="4">phosphoglycolate phosphatase</fullName>
        <ecNumber evidence="4">3.1.3.18</ecNumber>
    </recommendedName>
</protein>
<dbReference type="InterPro" id="IPR023214">
    <property type="entry name" value="HAD_sf"/>
</dbReference>
<dbReference type="EC" id="3.1.3.18" evidence="4"/>
<organism evidence="5 6">
    <name type="scientific">Gimesia chilikensis</name>
    <dbReference type="NCBI Taxonomy" id="2605989"/>
    <lineage>
        <taxon>Bacteria</taxon>
        <taxon>Pseudomonadati</taxon>
        <taxon>Planctomycetota</taxon>
        <taxon>Planctomycetia</taxon>
        <taxon>Planctomycetales</taxon>
        <taxon>Planctomycetaceae</taxon>
        <taxon>Gimesia</taxon>
    </lineage>
</organism>
<keyword evidence="5" id="KW-0378">Hydrolase</keyword>
<dbReference type="AlphaFoldDB" id="A0A517PH11"/>
<evidence type="ECO:0000256" key="2">
    <source>
        <dbReference type="ARBA" id="ARBA00004818"/>
    </source>
</evidence>
<comment type="catalytic activity">
    <reaction evidence="1">
        <text>2-phosphoglycolate + H2O = glycolate + phosphate</text>
        <dbReference type="Rhea" id="RHEA:14369"/>
        <dbReference type="ChEBI" id="CHEBI:15377"/>
        <dbReference type="ChEBI" id="CHEBI:29805"/>
        <dbReference type="ChEBI" id="CHEBI:43474"/>
        <dbReference type="ChEBI" id="CHEBI:58033"/>
        <dbReference type="EC" id="3.1.3.18"/>
    </reaction>
</comment>
<dbReference type="Proteomes" id="UP000320421">
    <property type="component" value="Chromosome"/>
</dbReference>
<comment type="pathway">
    <text evidence="2">Organic acid metabolism; glycolate biosynthesis; glycolate from 2-phosphoglycolate: step 1/1.</text>
</comment>
<comment type="similarity">
    <text evidence="3">Belongs to the HAD-like hydrolase superfamily. CbbY/CbbZ/Gph/YieH family.</text>
</comment>
<dbReference type="InterPro" id="IPR023198">
    <property type="entry name" value="PGP-like_dom2"/>
</dbReference>
<evidence type="ECO:0000256" key="4">
    <source>
        <dbReference type="ARBA" id="ARBA00013078"/>
    </source>
</evidence>
<evidence type="ECO:0000256" key="3">
    <source>
        <dbReference type="ARBA" id="ARBA00006171"/>
    </source>
</evidence>
<dbReference type="InterPro" id="IPR050155">
    <property type="entry name" value="HAD-like_hydrolase_sf"/>
</dbReference>
<dbReference type="RefSeq" id="WP_145180336.1">
    <property type="nucleotide sequence ID" value="NZ_CP036266.1"/>
</dbReference>
<dbReference type="EMBL" id="CP036266">
    <property type="protein sequence ID" value="QDT18639.1"/>
    <property type="molecule type" value="Genomic_DNA"/>
</dbReference>
<gene>
    <name evidence="5" type="primary">gph_1</name>
    <name evidence="5" type="ORF">HG66A1_04010</name>
</gene>
<dbReference type="InterPro" id="IPR036412">
    <property type="entry name" value="HAD-like_sf"/>
</dbReference>
<dbReference type="GO" id="GO:0005829">
    <property type="term" value="C:cytosol"/>
    <property type="evidence" value="ECO:0007669"/>
    <property type="project" value="TreeGrafter"/>
</dbReference>
<accession>A0A517PH11</accession>
<evidence type="ECO:0000313" key="6">
    <source>
        <dbReference type="Proteomes" id="UP000320421"/>
    </source>
</evidence>
<reference evidence="5 6" key="1">
    <citation type="submission" date="2019-02" db="EMBL/GenBank/DDBJ databases">
        <title>Deep-cultivation of Planctomycetes and their phenomic and genomic characterization uncovers novel biology.</title>
        <authorList>
            <person name="Wiegand S."/>
            <person name="Jogler M."/>
            <person name="Boedeker C."/>
            <person name="Pinto D."/>
            <person name="Vollmers J."/>
            <person name="Rivas-Marin E."/>
            <person name="Kohn T."/>
            <person name="Peeters S.H."/>
            <person name="Heuer A."/>
            <person name="Rast P."/>
            <person name="Oberbeckmann S."/>
            <person name="Bunk B."/>
            <person name="Jeske O."/>
            <person name="Meyerdierks A."/>
            <person name="Storesund J.E."/>
            <person name="Kallscheuer N."/>
            <person name="Luecker S."/>
            <person name="Lage O.M."/>
            <person name="Pohl T."/>
            <person name="Merkel B.J."/>
            <person name="Hornburger P."/>
            <person name="Mueller R.-W."/>
            <person name="Bruemmer F."/>
            <person name="Labrenz M."/>
            <person name="Spormann A.M."/>
            <person name="Op den Camp H."/>
            <person name="Overmann J."/>
            <person name="Amann R."/>
            <person name="Jetten M.S.M."/>
            <person name="Mascher T."/>
            <person name="Medema M.H."/>
            <person name="Devos D.P."/>
            <person name="Kaster A.-K."/>
            <person name="Ovreas L."/>
            <person name="Rohde M."/>
            <person name="Galperin M.Y."/>
            <person name="Jogler C."/>
        </authorList>
    </citation>
    <scope>NUCLEOTIDE SEQUENCE [LARGE SCALE GENOMIC DNA]</scope>
    <source>
        <strain evidence="5 6">HG66A1</strain>
    </source>
</reference>
<dbReference type="Pfam" id="PF13419">
    <property type="entry name" value="HAD_2"/>
    <property type="match status" value="1"/>
</dbReference>
<dbReference type="Gene3D" id="3.40.50.1000">
    <property type="entry name" value="HAD superfamily/HAD-like"/>
    <property type="match status" value="1"/>
</dbReference>
<dbReference type="GO" id="GO:0006281">
    <property type="term" value="P:DNA repair"/>
    <property type="evidence" value="ECO:0007669"/>
    <property type="project" value="TreeGrafter"/>
</dbReference>
<dbReference type="SUPFAM" id="SSF56784">
    <property type="entry name" value="HAD-like"/>
    <property type="match status" value="1"/>
</dbReference>
<dbReference type="InterPro" id="IPR041492">
    <property type="entry name" value="HAD_2"/>
</dbReference>
<evidence type="ECO:0000313" key="5">
    <source>
        <dbReference type="EMBL" id="QDT18639.1"/>
    </source>
</evidence>
<dbReference type="SFLD" id="SFLDG01129">
    <property type="entry name" value="C1.5:_HAD__Beta-PGM__Phosphata"/>
    <property type="match status" value="1"/>
</dbReference>
<sequence length="231" mass="25809">MHICLFDIDGTLIDSGGAGQHSILHMLEDEFQVSAPIEGIPTAGRTDHSIMVDLFEYFKIENTSTNRKRFEAGYLKLLASNLKTRQGRVLPGIRDILDTLAEHEHVDLGLLTGNFEQGAHQKLTHYDLHHFFEFGAYGDHHADRNDVAHEAVRQIQLRHAPELLTQATIWVIGDTPSDITCARAIGAQVIAVATGVYPLEELEKCKPDYLFAHFEEIQPVLSLFAPPSVTF</sequence>
<evidence type="ECO:0000256" key="1">
    <source>
        <dbReference type="ARBA" id="ARBA00000830"/>
    </source>
</evidence>
<dbReference type="GO" id="GO:0008967">
    <property type="term" value="F:phosphoglycolate phosphatase activity"/>
    <property type="evidence" value="ECO:0007669"/>
    <property type="project" value="UniProtKB-EC"/>
</dbReference>
<dbReference type="PANTHER" id="PTHR43434">
    <property type="entry name" value="PHOSPHOGLYCOLATE PHOSPHATASE"/>
    <property type="match status" value="1"/>
</dbReference>
<dbReference type="Gene3D" id="1.10.150.240">
    <property type="entry name" value="Putative phosphatase, domain 2"/>
    <property type="match status" value="1"/>
</dbReference>
<dbReference type="OrthoDB" id="9781769at2"/>
<keyword evidence="6" id="KW-1185">Reference proteome</keyword>